<proteinExistence type="predicted"/>
<gene>
    <name evidence="2" type="ORF">SAMN04487819_108249</name>
</gene>
<dbReference type="SUPFAM" id="SSF140453">
    <property type="entry name" value="EsxAB dimer-like"/>
    <property type="match status" value="1"/>
</dbReference>
<accession>A0A1I1YA14</accession>
<keyword evidence="3" id="KW-1185">Reference proteome</keyword>
<name>A0A1I1YA14_9ACTN</name>
<dbReference type="AlphaFoldDB" id="A0A1I1YA14"/>
<keyword evidence="1" id="KW-0175">Coiled coil</keyword>
<organism evidence="2 3">
    <name type="scientific">Actinopolyspora alba</name>
    <dbReference type="NCBI Taxonomy" id="673379"/>
    <lineage>
        <taxon>Bacteria</taxon>
        <taxon>Bacillati</taxon>
        <taxon>Actinomycetota</taxon>
        <taxon>Actinomycetes</taxon>
        <taxon>Actinopolysporales</taxon>
        <taxon>Actinopolysporaceae</taxon>
        <taxon>Actinopolyspora</taxon>
        <taxon>Actinopolyspora alba group</taxon>
    </lineage>
</organism>
<dbReference type="Proteomes" id="UP000198716">
    <property type="component" value="Unassembled WGS sequence"/>
</dbReference>
<feature type="coiled-coil region" evidence="1">
    <location>
        <begin position="133"/>
        <end position="168"/>
    </location>
</feature>
<evidence type="ECO:0000313" key="3">
    <source>
        <dbReference type="Proteomes" id="UP000198716"/>
    </source>
</evidence>
<dbReference type="InterPro" id="IPR036689">
    <property type="entry name" value="ESAT-6-like_sf"/>
</dbReference>
<protein>
    <submittedName>
        <fullName evidence="2">Uncharacterized protein</fullName>
    </submittedName>
</protein>
<evidence type="ECO:0000313" key="2">
    <source>
        <dbReference type="EMBL" id="SFE15848.1"/>
    </source>
</evidence>
<evidence type="ECO:0000256" key="1">
    <source>
        <dbReference type="SAM" id="Coils"/>
    </source>
</evidence>
<dbReference type="EMBL" id="FOMZ01000008">
    <property type="protein sequence ID" value="SFE15848.1"/>
    <property type="molecule type" value="Genomic_DNA"/>
</dbReference>
<reference evidence="3" key="1">
    <citation type="submission" date="2016-10" db="EMBL/GenBank/DDBJ databases">
        <authorList>
            <person name="Varghese N."/>
            <person name="Submissions S."/>
        </authorList>
    </citation>
    <scope>NUCLEOTIDE SEQUENCE [LARGE SCALE GENOMIC DNA]</scope>
    <source>
        <strain evidence="3">DSM 45004</strain>
    </source>
</reference>
<sequence>MVDFGQLLSIDLSKLEAFADSWNDIRKRIEDVQSGFKDDVLTPLENEDWKGDAAKSARNRCTEIHDEIGALARQADGARSYTEKLAGVVDDSLSLKKLQRDAASLRDEITSKGLSVVDGDKVAWVVARAPGPLSEQERQRREEKQQEADELQQRLDELVEEATENDERIADALKVVFGTTHNFDAGAREFGSEEDEKGWKDYETHAELMAVEAAMRHHFEYTEAADLLKHWLEESGEPYEVDARQMLDDMPAFREDVDQAIEDVETEPDGTFSTGWQDSAPNVDNGAKSRNWYYALNNFEYRVVGEKNGDETSYHVEVRKNYDWGIPSEGRGNLQKGPVELEQADIAHLHSTGMARDFKVHGETGKMTKPN</sequence>